<dbReference type="Gene3D" id="3.60.110.10">
    <property type="entry name" value="Carbon-nitrogen hydrolase"/>
    <property type="match status" value="1"/>
</dbReference>
<name>A0A1X7A1Q1_9RHOB</name>
<gene>
    <name evidence="4" type="ORF">PSM7751_03549</name>
</gene>
<dbReference type="InterPro" id="IPR045254">
    <property type="entry name" value="Nit1/2_C-N_Hydrolase"/>
</dbReference>
<dbReference type="AlphaFoldDB" id="A0A1X7A1Q1"/>
<dbReference type="GO" id="GO:0106008">
    <property type="term" value="F:2-oxoglutaramate amidase activity"/>
    <property type="evidence" value="ECO:0007669"/>
    <property type="project" value="UniProtKB-EC"/>
</dbReference>
<evidence type="ECO:0000256" key="2">
    <source>
        <dbReference type="ARBA" id="ARBA00022801"/>
    </source>
</evidence>
<dbReference type="InterPro" id="IPR001110">
    <property type="entry name" value="UPF0012_CS"/>
</dbReference>
<keyword evidence="2 4" id="KW-0378">Hydrolase</keyword>
<keyword evidence="5" id="KW-1185">Reference proteome</keyword>
<dbReference type="PROSITE" id="PS50263">
    <property type="entry name" value="CN_HYDROLASE"/>
    <property type="match status" value="1"/>
</dbReference>
<dbReference type="PANTHER" id="PTHR23088:SF27">
    <property type="entry name" value="DEAMINATED GLUTATHIONE AMIDASE"/>
    <property type="match status" value="1"/>
</dbReference>
<accession>A0A1X7A1Q1</accession>
<comment type="similarity">
    <text evidence="1">Belongs to the carbon-nitrogen hydrolase superfamily. NIT1/NIT2 family.</text>
</comment>
<dbReference type="RefSeq" id="WP_085889574.1">
    <property type="nucleotide sequence ID" value="NZ_FWFN01000008.1"/>
</dbReference>
<dbReference type="PROSITE" id="PS01227">
    <property type="entry name" value="UPF0012"/>
    <property type="match status" value="1"/>
</dbReference>
<organism evidence="4 5">
    <name type="scientific">Pseudooceanicola marinus</name>
    <dbReference type="NCBI Taxonomy" id="396013"/>
    <lineage>
        <taxon>Bacteria</taxon>
        <taxon>Pseudomonadati</taxon>
        <taxon>Pseudomonadota</taxon>
        <taxon>Alphaproteobacteria</taxon>
        <taxon>Rhodobacterales</taxon>
        <taxon>Paracoccaceae</taxon>
        <taxon>Pseudooceanicola</taxon>
    </lineage>
</organism>
<reference evidence="4 5" key="1">
    <citation type="submission" date="2017-03" db="EMBL/GenBank/DDBJ databases">
        <authorList>
            <person name="Afonso C.L."/>
            <person name="Miller P.J."/>
            <person name="Scott M.A."/>
            <person name="Spackman E."/>
            <person name="Goraichik I."/>
            <person name="Dimitrov K.M."/>
            <person name="Suarez D.L."/>
            <person name="Swayne D.E."/>
        </authorList>
    </citation>
    <scope>NUCLEOTIDE SEQUENCE [LARGE SCALE GENOMIC DNA]</scope>
    <source>
        <strain evidence="4 5">CECT 7751</strain>
    </source>
</reference>
<evidence type="ECO:0000256" key="1">
    <source>
        <dbReference type="ARBA" id="ARBA00010613"/>
    </source>
</evidence>
<dbReference type="SUPFAM" id="SSF56317">
    <property type="entry name" value="Carbon-nitrogen hydrolase"/>
    <property type="match status" value="1"/>
</dbReference>
<feature type="domain" description="CN hydrolase" evidence="3">
    <location>
        <begin position="5"/>
        <end position="258"/>
    </location>
</feature>
<proteinExistence type="inferred from homology"/>
<dbReference type="PANTHER" id="PTHR23088">
    <property type="entry name" value="NITRILASE-RELATED"/>
    <property type="match status" value="1"/>
</dbReference>
<dbReference type="EC" id="3.5.1.111" evidence="4"/>
<dbReference type="InterPro" id="IPR003010">
    <property type="entry name" value="C-N_Hydrolase"/>
</dbReference>
<dbReference type="CDD" id="cd07572">
    <property type="entry name" value="nit"/>
    <property type="match status" value="1"/>
</dbReference>
<evidence type="ECO:0000313" key="5">
    <source>
        <dbReference type="Proteomes" id="UP000193963"/>
    </source>
</evidence>
<dbReference type="Proteomes" id="UP000193963">
    <property type="component" value="Unassembled WGS sequence"/>
</dbReference>
<dbReference type="OrthoDB" id="9811121at2"/>
<evidence type="ECO:0000259" key="3">
    <source>
        <dbReference type="PROSITE" id="PS50263"/>
    </source>
</evidence>
<evidence type="ECO:0000313" key="4">
    <source>
        <dbReference type="EMBL" id="SLN67998.1"/>
    </source>
</evidence>
<protein>
    <submittedName>
        <fullName evidence="4">2-oxoglutaramate amidase</fullName>
        <ecNumber evidence="4">3.5.1.111</ecNumber>
    </submittedName>
</protein>
<sequence length="284" mass="30391">MTAPVKAALLQITSTDQPEGNLGMIRAMVAEAAGQGAGFVLTPEVSNCLSNSRAHQREVLCMQDDDPVLAGLRAQAAELGIWLLIGSLGLKTGEADGRFANRSFLIDPKGGIAAWYDKIHMFDVNVDAHETYRESDGYRPGDRAVVAATPFGTVGMTICYDVRFPYLHRALAKAGATILTAPAAFSPVTGAAHWEPLQRARAIETGCYVLAPAQTGLHTRPDQKERRTHGHSMVVAPWGEVLLDMGTETGIGYAEIDPAAVTSARKRVPSLGHDRPFSLDTSAL</sequence>
<dbReference type="Pfam" id="PF00795">
    <property type="entry name" value="CN_hydrolase"/>
    <property type="match status" value="1"/>
</dbReference>
<dbReference type="EMBL" id="FWFN01000008">
    <property type="protein sequence ID" value="SLN67998.1"/>
    <property type="molecule type" value="Genomic_DNA"/>
</dbReference>
<dbReference type="InterPro" id="IPR036526">
    <property type="entry name" value="C-N_Hydrolase_sf"/>
</dbReference>